<keyword evidence="1" id="KW-0472">Membrane</keyword>
<reference evidence="2 3" key="1">
    <citation type="submission" date="2017-09" db="EMBL/GenBank/DDBJ databases">
        <title>Depth-based differentiation of microbial function through sediment-hosted aquifers and enrichment of novel symbionts in the deep terrestrial subsurface.</title>
        <authorList>
            <person name="Probst A.J."/>
            <person name="Ladd B."/>
            <person name="Jarett J.K."/>
            <person name="Geller-Mcgrath D.E."/>
            <person name="Sieber C.M."/>
            <person name="Emerson J.B."/>
            <person name="Anantharaman K."/>
            <person name="Thomas B.C."/>
            <person name="Malmstrom R."/>
            <person name="Stieglmeier M."/>
            <person name="Klingl A."/>
            <person name="Woyke T."/>
            <person name="Ryan C.M."/>
            <person name="Banfield J.F."/>
        </authorList>
    </citation>
    <scope>NUCLEOTIDE SEQUENCE [LARGE SCALE GENOMIC DNA]</scope>
    <source>
        <strain evidence="2">CG11_big_fil_rev_8_21_14_0_20_45_26</strain>
    </source>
</reference>
<protein>
    <recommendedName>
        <fullName evidence="4">Type II secretion system protein GspH</fullName>
    </recommendedName>
</protein>
<evidence type="ECO:0008006" key="4">
    <source>
        <dbReference type="Google" id="ProtNLM"/>
    </source>
</evidence>
<name>A0A2H0LRG4_9BACT</name>
<keyword evidence="1" id="KW-0812">Transmembrane</keyword>
<accession>A0A2H0LRG4</accession>
<dbReference type="InterPro" id="IPR012902">
    <property type="entry name" value="N_methyl_site"/>
</dbReference>
<dbReference type="InterPro" id="IPR045584">
    <property type="entry name" value="Pilin-like"/>
</dbReference>
<dbReference type="AlphaFoldDB" id="A0A2H0LRG4"/>
<organism evidence="2 3">
    <name type="scientific">Candidatus Abzuiibacterium crystallinum</name>
    <dbReference type="NCBI Taxonomy" id="1974748"/>
    <lineage>
        <taxon>Bacteria</taxon>
        <taxon>Pseudomonadati</taxon>
        <taxon>Candidatus Omnitrophota</taxon>
        <taxon>Candidatus Abzuiibacterium</taxon>
    </lineage>
</organism>
<sequence length="186" mass="21139">MDDMLSRMMQKRRGFTLVELVMVIAIIGIMAGLLGPFLIVTADALDLMSVQSNLQESAQAALERMSRDIRRLRDDESVVNASSSFFWFYDVDDRQMIYILVGNTLVRVIFPVTLPLTVLADHVQTLLFRYYDDDGNLIPSPVVGLGTATNIRRVQVDILFADGSKNLVVEDNIRPRNLRHESDRFF</sequence>
<feature type="transmembrane region" description="Helical" evidence="1">
    <location>
        <begin position="96"/>
        <end position="120"/>
    </location>
</feature>
<dbReference type="Pfam" id="PF07963">
    <property type="entry name" value="N_methyl"/>
    <property type="match status" value="1"/>
</dbReference>
<evidence type="ECO:0000313" key="3">
    <source>
        <dbReference type="Proteomes" id="UP000230859"/>
    </source>
</evidence>
<dbReference type="Proteomes" id="UP000230859">
    <property type="component" value="Unassembled WGS sequence"/>
</dbReference>
<feature type="transmembrane region" description="Helical" evidence="1">
    <location>
        <begin position="20"/>
        <end position="39"/>
    </location>
</feature>
<evidence type="ECO:0000256" key="1">
    <source>
        <dbReference type="SAM" id="Phobius"/>
    </source>
</evidence>
<keyword evidence="1" id="KW-1133">Transmembrane helix</keyword>
<gene>
    <name evidence="2" type="ORF">COV74_02730</name>
</gene>
<dbReference type="EMBL" id="PCVY01000023">
    <property type="protein sequence ID" value="PIQ86957.1"/>
    <property type="molecule type" value="Genomic_DNA"/>
</dbReference>
<comment type="caution">
    <text evidence="2">The sequence shown here is derived from an EMBL/GenBank/DDBJ whole genome shotgun (WGS) entry which is preliminary data.</text>
</comment>
<dbReference type="Gene3D" id="3.30.700.10">
    <property type="entry name" value="Glycoprotein, Type 4 Pilin"/>
    <property type="match status" value="1"/>
</dbReference>
<dbReference type="NCBIfam" id="TIGR02532">
    <property type="entry name" value="IV_pilin_GFxxxE"/>
    <property type="match status" value="1"/>
</dbReference>
<evidence type="ECO:0000313" key="2">
    <source>
        <dbReference type="EMBL" id="PIQ86957.1"/>
    </source>
</evidence>
<proteinExistence type="predicted"/>
<dbReference type="SUPFAM" id="SSF54523">
    <property type="entry name" value="Pili subunits"/>
    <property type="match status" value="1"/>
</dbReference>